<protein>
    <submittedName>
        <fullName evidence="3">Uncharacterized protein</fullName>
    </submittedName>
</protein>
<sequence>MLFSRHYNFSFSSFMVLYYLSIFSSSPFNLCESSVTHCLQQLAVSLCLKRNGCGVQRDFFDVQSDWGVFMSFTSFLGHSFLPWSPCFYALLGIGC</sequence>
<evidence type="ECO:0000313" key="4">
    <source>
        <dbReference type="Proteomes" id="UP000215914"/>
    </source>
</evidence>
<reference evidence="2" key="3">
    <citation type="submission" date="2020-06" db="EMBL/GenBank/DDBJ databases">
        <title>Helianthus annuus Genome sequencing and assembly Release 2.</title>
        <authorList>
            <person name="Gouzy J."/>
            <person name="Langlade N."/>
            <person name="Munos S."/>
        </authorList>
    </citation>
    <scope>NUCLEOTIDE SEQUENCE</scope>
    <source>
        <tissue evidence="2">Leaves</tissue>
    </source>
</reference>
<feature type="transmembrane region" description="Helical" evidence="1">
    <location>
        <begin position="7"/>
        <end position="28"/>
    </location>
</feature>
<dbReference type="Proteomes" id="UP000215914">
    <property type="component" value="Chromosome 9"/>
</dbReference>
<name>A0A251U240_HELAN</name>
<keyword evidence="1" id="KW-1133">Transmembrane helix</keyword>
<accession>A0A251U240</accession>
<reference evidence="2 4" key="1">
    <citation type="journal article" date="2017" name="Nature">
        <title>The sunflower genome provides insights into oil metabolism, flowering and Asterid evolution.</title>
        <authorList>
            <person name="Badouin H."/>
            <person name="Gouzy J."/>
            <person name="Grassa C.J."/>
            <person name="Murat F."/>
            <person name="Staton S.E."/>
            <person name="Cottret L."/>
            <person name="Lelandais-Briere C."/>
            <person name="Owens G.L."/>
            <person name="Carrere S."/>
            <person name="Mayjonade B."/>
            <person name="Legrand L."/>
            <person name="Gill N."/>
            <person name="Kane N.C."/>
            <person name="Bowers J.E."/>
            <person name="Hubner S."/>
            <person name="Bellec A."/>
            <person name="Berard A."/>
            <person name="Berges H."/>
            <person name="Blanchet N."/>
            <person name="Boniface M.C."/>
            <person name="Brunel D."/>
            <person name="Catrice O."/>
            <person name="Chaidir N."/>
            <person name="Claudel C."/>
            <person name="Donnadieu C."/>
            <person name="Faraut T."/>
            <person name="Fievet G."/>
            <person name="Helmstetter N."/>
            <person name="King M."/>
            <person name="Knapp S.J."/>
            <person name="Lai Z."/>
            <person name="Le Paslier M.C."/>
            <person name="Lippi Y."/>
            <person name="Lorenzon L."/>
            <person name="Mandel J.R."/>
            <person name="Marage G."/>
            <person name="Marchand G."/>
            <person name="Marquand E."/>
            <person name="Bret-Mestries E."/>
            <person name="Morien E."/>
            <person name="Nambeesan S."/>
            <person name="Nguyen T."/>
            <person name="Pegot-Espagnet P."/>
            <person name="Pouilly N."/>
            <person name="Raftis F."/>
            <person name="Sallet E."/>
            <person name="Schiex T."/>
            <person name="Thomas J."/>
            <person name="Vandecasteele C."/>
            <person name="Vares D."/>
            <person name="Vear F."/>
            <person name="Vautrin S."/>
            <person name="Crespi M."/>
            <person name="Mangin B."/>
            <person name="Burke J.M."/>
            <person name="Salse J."/>
            <person name="Munos S."/>
            <person name="Vincourt P."/>
            <person name="Rieseberg L.H."/>
            <person name="Langlade N.B."/>
        </authorList>
    </citation>
    <scope>NUCLEOTIDE SEQUENCE [LARGE SCALE GENOMIC DNA]</scope>
    <source>
        <strain evidence="4">cv. SF193</strain>
        <tissue evidence="2">Leaves</tissue>
    </source>
</reference>
<evidence type="ECO:0000313" key="3">
    <source>
        <dbReference type="EMBL" id="OTG16341.1"/>
    </source>
</evidence>
<reference evidence="3" key="2">
    <citation type="submission" date="2017-02" db="EMBL/GenBank/DDBJ databases">
        <title>Sunflower complete genome.</title>
        <authorList>
            <person name="Langlade N."/>
            <person name="Munos S."/>
        </authorList>
    </citation>
    <scope>NUCLEOTIDE SEQUENCE [LARGE SCALE GENOMIC DNA]</scope>
    <source>
        <tissue evidence="3">Leaves</tissue>
    </source>
</reference>
<keyword evidence="4" id="KW-1185">Reference proteome</keyword>
<keyword evidence="1" id="KW-0812">Transmembrane</keyword>
<dbReference type="InParanoid" id="A0A251U240"/>
<gene>
    <name evidence="3" type="ORF">HannXRQ_Chr09g0270351</name>
    <name evidence="2" type="ORF">HanXRQr2_Chr09g0408091</name>
</gene>
<dbReference type="EMBL" id="CM007898">
    <property type="protein sequence ID" value="OTG16341.1"/>
    <property type="molecule type" value="Genomic_DNA"/>
</dbReference>
<dbReference type="EMBL" id="MNCJ02000324">
    <property type="protein sequence ID" value="KAF5792630.1"/>
    <property type="molecule type" value="Genomic_DNA"/>
</dbReference>
<dbReference type="AlphaFoldDB" id="A0A251U240"/>
<evidence type="ECO:0000313" key="2">
    <source>
        <dbReference type="EMBL" id="KAF5792630.1"/>
    </source>
</evidence>
<dbReference type="Gramene" id="mRNA:HanXRQr2_Chr09g0408091">
    <property type="protein sequence ID" value="mRNA:HanXRQr2_Chr09g0408091"/>
    <property type="gene ID" value="HanXRQr2_Chr09g0408091"/>
</dbReference>
<keyword evidence="1" id="KW-0472">Membrane</keyword>
<organism evidence="3 4">
    <name type="scientific">Helianthus annuus</name>
    <name type="common">Common sunflower</name>
    <dbReference type="NCBI Taxonomy" id="4232"/>
    <lineage>
        <taxon>Eukaryota</taxon>
        <taxon>Viridiplantae</taxon>
        <taxon>Streptophyta</taxon>
        <taxon>Embryophyta</taxon>
        <taxon>Tracheophyta</taxon>
        <taxon>Spermatophyta</taxon>
        <taxon>Magnoliopsida</taxon>
        <taxon>eudicotyledons</taxon>
        <taxon>Gunneridae</taxon>
        <taxon>Pentapetalae</taxon>
        <taxon>asterids</taxon>
        <taxon>campanulids</taxon>
        <taxon>Asterales</taxon>
        <taxon>Asteraceae</taxon>
        <taxon>Asteroideae</taxon>
        <taxon>Heliantheae alliance</taxon>
        <taxon>Heliantheae</taxon>
        <taxon>Helianthus</taxon>
    </lineage>
</organism>
<evidence type="ECO:0000256" key="1">
    <source>
        <dbReference type="SAM" id="Phobius"/>
    </source>
</evidence>
<proteinExistence type="predicted"/>